<feature type="domain" description="Putative DNA-binding" evidence="1">
    <location>
        <begin position="7"/>
        <end position="98"/>
    </location>
</feature>
<organism evidence="2 3">
    <name type="scientific">Ectothiorhodospira marina</name>
    <dbReference type="NCBI Taxonomy" id="1396821"/>
    <lineage>
        <taxon>Bacteria</taxon>
        <taxon>Pseudomonadati</taxon>
        <taxon>Pseudomonadota</taxon>
        <taxon>Gammaproteobacteria</taxon>
        <taxon>Chromatiales</taxon>
        <taxon>Ectothiorhodospiraceae</taxon>
        <taxon>Ectothiorhodospira</taxon>
    </lineage>
</organism>
<dbReference type="OrthoDB" id="4146344at2"/>
<reference evidence="3" key="1">
    <citation type="submission" date="2016-10" db="EMBL/GenBank/DDBJ databases">
        <authorList>
            <person name="Varghese N."/>
            <person name="Submissions S."/>
        </authorList>
    </citation>
    <scope>NUCLEOTIDE SEQUENCE [LARGE SCALE GENOMIC DNA]</scope>
    <source>
        <strain evidence="3">DSM 241</strain>
    </source>
</reference>
<dbReference type="InterPro" id="IPR044922">
    <property type="entry name" value="DUF2063_N_sf"/>
</dbReference>
<name>A0A1H7N0F5_9GAMM</name>
<dbReference type="GO" id="GO:0003677">
    <property type="term" value="F:DNA binding"/>
    <property type="evidence" value="ECO:0007669"/>
    <property type="project" value="UniProtKB-KW"/>
</dbReference>
<dbReference type="STRING" id="1396821.SAMN05444515_110104"/>
<dbReference type="Pfam" id="PF09836">
    <property type="entry name" value="DUF2063"/>
    <property type="match status" value="1"/>
</dbReference>
<proteinExistence type="predicted"/>
<dbReference type="Gene3D" id="1.10.150.690">
    <property type="entry name" value="DUF2063"/>
    <property type="match status" value="1"/>
</dbReference>
<sequence>MPSQAEYETAFVQALRQPRIPPPSGVRHPGSQPPVLRFGVYRNNVHVSLVEAVTRLYPVVQRLVGEAFFQAVARRFVGQVLPDSPVLINYGETFPDFLDHFEPAARLPYLGDVARIEWAWHRAYHAQDHPPLPPQALARIPPAQVGHLRLELHPSLQVLESPWPAHSIWHSNRHDAQVRRIDRDSGGEATLVCRPDMEVLVCAVPLGTAALVRTLSTGAKLEQATTQAVEQPGFNLQTSLAALLSSGGITAFRF</sequence>
<keyword evidence="2" id="KW-0238">DNA-binding</keyword>
<dbReference type="InterPro" id="IPR018640">
    <property type="entry name" value="DUF2063"/>
</dbReference>
<protein>
    <submittedName>
        <fullName evidence="2">Putative DNA-binding domain-containing protein</fullName>
    </submittedName>
</protein>
<accession>A0A1H7N0F5</accession>
<dbReference type="EMBL" id="FOAA01000010">
    <property type="protein sequence ID" value="SEL16508.1"/>
    <property type="molecule type" value="Genomic_DNA"/>
</dbReference>
<dbReference type="Proteomes" id="UP000199256">
    <property type="component" value="Unassembled WGS sequence"/>
</dbReference>
<evidence type="ECO:0000259" key="1">
    <source>
        <dbReference type="Pfam" id="PF09836"/>
    </source>
</evidence>
<evidence type="ECO:0000313" key="2">
    <source>
        <dbReference type="EMBL" id="SEL16508.1"/>
    </source>
</evidence>
<gene>
    <name evidence="2" type="ORF">SAMN05444515_110104</name>
</gene>
<evidence type="ECO:0000313" key="3">
    <source>
        <dbReference type="Proteomes" id="UP000199256"/>
    </source>
</evidence>
<keyword evidence="3" id="KW-1185">Reference proteome</keyword>
<dbReference type="RefSeq" id="WP_090253923.1">
    <property type="nucleotide sequence ID" value="NZ_FOAA01000010.1"/>
</dbReference>
<dbReference type="AlphaFoldDB" id="A0A1H7N0F5"/>